<comment type="caution">
    <text evidence="2">The sequence shown here is derived from an EMBL/GenBank/DDBJ whole genome shotgun (WGS) entry which is preliminary data.</text>
</comment>
<feature type="coiled-coil region" evidence="1">
    <location>
        <begin position="324"/>
        <end position="358"/>
    </location>
</feature>
<evidence type="ECO:0000313" key="3">
    <source>
        <dbReference type="Proteomes" id="UP000192596"/>
    </source>
</evidence>
<accession>A0A1V8SPP4</accession>
<sequence length="378" mass="41122">MPPINRTIKQHGSVPWTSHTRIGAGFDPSSHEVLASPFFGIHIEEDSDNDDDDEVTKTVGPEQPVTFALHDEVFADAVRLGDYLESWISGPGPPLSVEQMRELGEYVSSLTCGRGRVVHVLRGTITEEARQFHEELLLTPQAKALLAGDVGKFTASYGEYFITGYVRQASFVAISSYAVDESCGLTRSATGLSLSSEKSNANGGMVVKGSKDTGAARSCKVLASGLRTGNDLALAPDSDLTKAWEDFRGQHELVPQLALLEHYSGMLPGQIARPTRAVTLGFDASSALWQCAVLQMLSRSLSVDSRTTTGRLEVIYDQLDTHTRTRASAENLEAEKLIEELNRISASLRDMARNAKHKTTLRAELDVLSAKQEAAYPE</sequence>
<dbReference type="InParanoid" id="A0A1V8SPP4"/>
<keyword evidence="3" id="KW-1185">Reference proteome</keyword>
<evidence type="ECO:0000256" key="1">
    <source>
        <dbReference type="SAM" id="Coils"/>
    </source>
</evidence>
<gene>
    <name evidence="2" type="ORF">B0A48_13273</name>
</gene>
<dbReference type="AlphaFoldDB" id="A0A1V8SPP4"/>
<keyword evidence="1" id="KW-0175">Coiled coil</keyword>
<name>A0A1V8SPP4_9PEZI</name>
<reference evidence="3" key="1">
    <citation type="submission" date="2017-03" db="EMBL/GenBank/DDBJ databases">
        <title>Genomes of endolithic fungi from Antarctica.</title>
        <authorList>
            <person name="Coleine C."/>
            <person name="Masonjones S."/>
            <person name="Stajich J.E."/>
        </authorList>
    </citation>
    <scope>NUCLEOTIDE SEQUENCE [LARGE SCALE GENOMIC DNA]</scope>
    <source>
        <strain evidence="3">CCFEE 5527</strain>
    </source>
</reference>
<protein>
    <submittedName>
        <fullName evidence="2">Uncharacterized protein</fullName>
    </submittedName>
</protein>
<organism evidence="2 3">
    <name type="scientific">Cryoendolithus antarcticus</name>
    <dbReference type="NCBI Taxonomy" id="1507870"/>
    <lineage>
        <taxon>Eukaryota</taxon>
        <taxon>Fungi</taxon>
        <taxon>Dikarya</taxon>
        <taxon>Ascomycota</taxon>
        <taxon>Pezizomycotina</taxon>
        <taxon>Dothideomycetes</taxon>
        <taxon>Dothideomycetidae</taxon>
        <taxon>Cladosporiales</taxon>
        <taxon>Cladosporiaceae</taxon>
        <taxon>Cryoendolithus</taxon>
    </lineage>
</organism>
<proteinExistence type="predicted"/>
<dbReference type="EMBL" id="NAJO01000032">
    <property type="protein sequence ID" value="OQO01030.1"/>
    <property type="molecule type" value="Genomic_DNA"/>
</dbReference>
<evidence type="ECO:0000313" key="2">
    <source>
        <dbReference type="EMBL" id="OQO01030.1"/>
    </source>
</evidence>
<dbReference type="OrthoDB" id="3665329at2759"/>
<dbReference type="Proteomes" id="UP000192596">
    <property type="component" value="Unassembled WGS sequence"/>
</dbReference>